<feature type="region of interest" description="Disordered" evidence="1">
    <location>
        <begin position="192"/>
        <end position="240"/>
    </location>
</feature>
<feature type="compositionally biased region" description="Polar residues" evidence="1">
    <location>
        <begin position="216"/>
        <end position="229"/>
    </location>
</feature>
<accession>A0AA40CIG1</accession>
<feature type="compositionally biased region" description="Basic and acidic residues" evidence="1">
    <location>
        <begin position="230"/>
        <end position="240"/>
    </location>
</feature>
<feature type="region of interest" description="Disordered" evidence="1">
    <location>
        <begin position="128"/>
        <end position="157"/>
    </location>
</feature>
<dbReference type="EMBL" id="JAULSV010000007">
    <property type="protein sequence ID" value="KAK0639560.1"/>
    <property type="molecule type" value="Genomic_DNA"/>
</dbReference>
<evidence type="ECO:0000256" key="1">
    <source>
        <dbReference type="SAM" id="MobiDB-lite"/>
    </source>
</evidence>
<name>A0AA40CIG1_9PEZI</name>
<gene>
    <name evidence="2" type="ORF">B0T16DRAFT_245725</name>
</gene>
<organism evidence="2 3">
    <name type="scientific">Cercophora newfieldiana</name>
    <dbReference type="NCBI Taxonomy" id="92897"/>
    <lineage>
        <taxon>Eukaryota</taxon>
        <taxon>Fungi</taxon>
        <taxon>Dikarya</taxon>
        <taxon>Ascomycota</taxon>
        <taxon>Pezizomycotina</taxon>
        <taxon>Sordariomycetes</taxon>
        <taxon>Sordariomycetidae</taxon>
        <taxon>Sordariales</taxon>
        <taxon>Lasiosphaeriaceae</taxon>
        <taxon>Cercophora</taxon>
    </lineage>
</organism>
<protein>
    <submittedName>
        <fullName evidence="2">Uncharacterized protein</fullName>
    </submittedName>
</protein>
<proteinExistence type="predicted"/>
<dbReference type="AlphaFoldDB" id="A0AA40CIG1"/>
<feature type="compositionally biased region" description="Basic and acidic residues" evidence="1">
    <location>
        <begin position="200"/>
        <end position="213"/>
    </location>
</feature>
<comment type="caution">
    <text evidence="2">The sequence shown here is derived from an EMBL/GenBank/DDBJ whole genome shotgun (WGS) entry which is preliminary data.</text>
</comment>
<feature type="compositionally biased region" description="Low complexity" evidence="1">
    <location>
        <begin position="139"/>
        <end position="157"/>
    </location>
</feature>
<reference evidence="2" key="1">
    <citation type="submission" date="2023-06" db="EMBL/GenBank/DDBJ databases">
        <title>Genome-scale phylogeny and comparative genomics of the fungal order Sordariales.</title>
        <authorList>
            <consortium name="Lawrence Berkeley National Laboratory"/>
            <person name="Hensen N."/>
            <person name="Bonometti L."/>
            <person name="Westerberg I."/>
            <person name="Brannstrom I.O."/>
            <person name="Guillou S."/>
            <person name="Cros-Aarteil S."/>
            <person name="Calhoun S."/>
            <person name="Haridas S."/>
            <person name="Kuo A."/>
            <person name="Mondo S."/>
            <person name="Pangilinan J."/>
            <person name="Riley R."/>
            <person name="Labutti K."/>
            <person name="Andreopoulos B."/>
            <person name="Lipzen A."/>
            <person name="Chen C."/>
            <person name="Yanf M."/>
            <person name="Daum C."/>
            <person name="Ng V."/>
            <person name="Clum A."/>
            <person name="Steindorff A."/>
            <person name="Ohm R."/>
            <person name="Martin F."/>
            <person name="Silar P."/>
            <person name="Natvig D."/>
            <person name="Lalanne C."/>
            <person name="Gautier V."/>
            <person name="Ament-Velasquez S.L."/>
            <person name="Kruys A."/>
            <person name="Hutchinson M.I."/>
            <person name="Powell A.J."/>
            <person name="Barry K."/>
            <person name="Miller A.N."/>
            <person name="Grigoriev I.V."/>
            <person name="Debuchy R."/>
            <person name="Gladieux P."/>
            <person name="Thoren M.H."/>
            <person name="Johannesson H."/>
        </authorList>
    </citation>
    <scope>NUCLEOTIDE SEQUENCE</scope>
    <source>
        <strain evidence="2">SMH2532-1</strain>
    </source>
</reference>
<dbReference type="Proteomes" id="UP001174936">
    <property type="component" value="Unassembled WGS sequence"/>
</dbReference>
<sequence length="240" mass="27043">MEHVEGFDAVQERSLRSRKRANPEHSETEKWREVYRILFPHVTHEDTPSPFYDYGELALSSDKSHLSSWDRLNECEQYLLREVPPRLRRALSRELEADLSVVEESLRRKATACVKTLIADVFRELRDSAPGTPAGPSLGQEPQTQQGKQQGAGATQQQNAYSDFDFSFLDAFTVLGDEELRYDQGGLLDHLLLPPQEGAQRPEDQMGGDKKLSDSGYGSNSPDGSFQTSDDSRTLDEAEH</sequence>
<evidence type="ECO:0000313" key="2">
    <source>
        <dbReference type="EMBL" id="KAK0639560.1"/>
    </source>
</evidence>
<feature type="region of interest" description="Disordered" evidence="1">
    <location>
        <begin position="1"/>
        <end position="25"/>
    </location>
</feature>
<keyword evidence="3" id="KW-1185">Reference proteome</keyword>
<evidence type="ECO:0000313" key="3">
    <source>
        <dbReference type="Proteomes" id="UP001174936"/>
    </source>
</evidence>